<dbReference type="EMBL" id="OX597840">
    <property type="protein sequence ID" value="CAI9742292.1"/>
    <property type="molecule type" value="Genomic_DNA"/>
</dbReference>
<accession>A0AA36BYP2</accession>
<dbReference type="Proteomes" id="UP001162480">
    <property type="component" value="Chromosome 27"/>
</dbReference>
<keyword evidence="2" id="KW-1185">Reference proteome</keyword>
<evidence type="ECO:0000313" key="1">
    <source>
        <dbReference type="EMBL" id="CAI9742292.1"/>
    </source>
</evidence>
<organism evidence="1 2">
    <name type="scientific">Octopus vulgaris</name>
    <name type="common">Common octopus</name>
    <dbReference type="NCBI Taxonomy" id="6645"/>
    <lineage>
        <taxon>Eukaryota</taxon>
        <taxon>Metazoa</taxon>
        <taxon>Spiralia</taxon>
        <taxon>Lophotrochozoa</taxon>
        <taxon>Mollusca</taxon>
        <taxon>Cephalopoda</taxon>
        <taxon>Coleoidea</taxon>
        <taxon>Octopodiformes</taxon>
        <taxon>Octopoda</taxon>
        <taxon>Incirrata</taxon>
        <taxon>Octopodidae</taxon>
        <taxon>Octopus</taxon>
    </lineage>
</organism>
<dbReference type="AlphaFoldDB" id="A0AA36BYP2"/>
<evidence type="ECO:0000313" key="2">
    <source>
        <dbReference type="Proteomes" id="UP001162480"/>
    </source>
</evidence>
<sequence length="76" mass="9046">MYVLACRQALLFSQQELDCVIYNKSAVSIPCEVEQQEYELNKVRITYKIKIKYHSKTNRKDLKYDFIVFQCKTSLS</sequence>
<name>A0AA36BYP2_OCTVU</name>
<reference evidence="1" key="1">
    <citation type="submission" date="2023-08" db="EMBL/GenBank/DDBJ databases">
        <authorList>
            <person name="Alioto T."/>
            <person name="Alioto T."/>
            <person name="Gomez Garrido J."/>
        </authorList>
    </citation>
    <scope>NUCLEOTIDE SEQUENCE</scope>
</reference>
<protein>
    <submittedName>
        <fullName evidence="1">Uncharacterized protein</fullName>
    </submittedName>
</protein>
<gene>
    <name evidence="1" type="ORF">OCTVUL_1B029853</name>
</gene>
<proteinExistence type="predicted"/>